<dbReference type="Proteomes" id="UP001549047">
    <property type="component" value="Unassembled WGS sequence"/>
</dbReference>
<sequence>MQPENEIISAVGQEDFPPATSIAQTVTAYLDGELSEPLREIMDARIAAEPALRALLEELETGRALGLDLFAALAREPVPPHLIRIRRSV</sequence>
<protein>
    <submittedName>
        <fullName evidence="1">Anti-sigma factor RsiW</fullName>
    </submittedName>
</protein>
<dbReference type="EMBL" id="JBEPMB010000001">
    <property type="protein sequence ID" value="MET3611938.1"/>
    <property type="molecule type" value="Genomic_DNA"/>
</dbReference>
<organism evidence="1 2">
    <name type="scientific">Rhizobium aquaticum</name>
    <dbReference type="NCBI Taxonomy" id="1549636"/>
    <lineage>
        <taxon>Bacteria</taxon>
        <taxon>Pseudomonadati</taxon>
        <taxon>Pseudomonadota</taxon>
        <taxon>Alphaproteobacteria</taxon>
        <taxon>Hyphomicrobiales</taxon>
        <taxon>Rhizobiaceae</taxon>
        <taxon>Rhizobium/Agrobacterium group</taxon>
        <taxon>Rhizobium</taxon>
    </lineage>
</organism>
<dbReference type="RefSeq" id="WP_354554460.1">
    <property type="nucleotide sequence ID" value="NZ_JBEPMB010000001.1"/>
</dbReference>
<accession>A0ABV2ITX7</accession>
<evidence type="ECO:0000313" key="1">
    <source>
        <dbReference type="EMBL" id="MET3611938.1"/>
    </source>
</evidence>
<keyword evidence="2" id="KW-1185">Reference proteome</keyword>
<name>A0ABV2ITX7_9HYPH</name>
<comment type="caution">
    <text evidence="1">The sequence shown here is derived from an EMBL/GenBank/DDBJ whole genome shotgun (WGS) entry which is preliminary data.</text>
</comment>
<proteinExistence type="predicted"/>
<evidence type="ECO:0000313" key="2">
    <source>
        <dbReference type="Proteomes" id="UP001549047"/>
    </source>
</evidence>
<gene>
    <name evidence="1" type="ORF">ABID16_000243</name>
</gene>
<reference evidence="1 2" key="1">
    <citation type="submission" date="2024-06" db="EMBL/GenBank/DDBJ databases">
        <title>Genomic Encyclopedia of Type Strains, Phase IV (KMG-IV): sequencing the most valuable type-strain genomes for metagenomic binning, comparative biology and taxonomic classification.</title>
        <authorList>
            <person name="Goeker M."/>
        </authorList>
    </citation>
    <scope>NUCLEOTIDE SEQUENCE [LARGE SCALE GENOMIC DNA]</scope>
    <source>
        <strain evidence="1 2">DSM 29780</strain>
    </source>
</reference>